<dbReference type="GO" id="GO:0003723">
    <property type="term" value="F:RNA binding"/>
    <property type="evidence" value="ECO:0007669"/>
    <property type="project" value="InterPro"/>
</dbReference>
<dbReference type="InterPro" id="IPR029028">
    <property type="entry name" value="Alpha/beta_knot_MTases"/>
</dbReference>
<dbReference type="Gene3D" id="3.40.1280.10">
    <property type="match status" value="1"/>
</dbReference>
<dbReference type="Pfam" id="PF00588">
    <property type="entry name" value="SpoU_methylase"/>
    <property type="match status" value="1"/>
</dbReference>
<dbReference type="PIRSF" id="PIRSF004808">
    <property type="entry name" value="LasT"/>
    <property type="match status" value="1"/>
</dbReference>
<dbReference type="GO" id="GO:0005829">
    <property type="term" value="C:cytosol"/>
    <property type="evidence" value="ECO:0007669"/>
    <property type="project" value="TreeGrafter"/>
</dbReference>
<evidence type="ECO:0000259" key="6">
    <source>
        <dbReference type="Pfam" id="PF00588"/>
    </source>
</evidence>
<dbReference type="Proteomes" id="UP000309061">
    <property type="component" value="Chromosome"/>
</dbReference>
<dbReference type="CDD" id="cd18093">
    <property type="entry name" value="SpoU-like_TrmJ"/>
    <property type="match status" value="1"/>
</dbReference>
<dbReference type="EMBL" id="CP046052">
    <property type="protein sequence ID" value="QGM45066.1"/>
    <property type="molecule type" value="Genomic_DNA"/>
</dbReference>
<protein>
    <submittedName>
        <fullName evidence="7">RNA methyltransferase</fullName>
    </submittedName>
</protein>
<evidence type="ECO:0000256" key="5">
    <source>
        <dbReference type="SAM" id="MobiDB-lite"/>
    </source>
</evidence>
<feature type="domain" description="tRNA/rRNA methyltransferase SpoU type" evidence="6">
    <location>
        <begin position="18"/>
        <end position="171"/>
    </location>
</feature>
<dbReference type="InterPro" id="IPR029026">
    <property type="entry name" value="tRNA_m1G_MTases_N"/>
</dbReference>
<dbReference type="Gene3D" id="1.10.8.590">
    <property type="match status" value="1"/>
</dbReference>
<evidence type="ECO:0000256" key="3">
    <source>
        <dbReference type="ARBA" id="ARBA00022679"/>
    </source>
</evidence>
<feature type="compositionally biased region" description="Basic and acidic residues" evidence="5">
    <location>
        <begin position="259"/>
        <end position="286"/>
    </location>
</feature>
<dbReference type="AlphaFoldDB" id="A0A6B8KAE3"/>
<dbReference type="OrthoDB" id="9806346at2"/>
<evidence type="ECO:0000256" key="1">
    <source>
        <dbReference type="ARBA" id="ARBA00007228"/>
    </source>
</evidence>
<dbReference type="SUPFAM" id="SSF75217">
    <property type="entry name" value="alpha/beta knot"/>
    <property type="match status" value="1"/>
</dbReference>
<keyword evidence="3 7" id="KW-0808">Transferase</keyword>
<keyword evidence="4" id="KW-0949">S-adenosyl-L-methionine</keyword>
<dbReference type="PANTHER" id="PTHR42786">
    <property type="entry name" value="TRNA/RRNA METHYLTRANSFERASE"/>
    <property type="match status" value="1"/>
</dbReference>
<dbReference type="PANTHER" id="PTHR42786:SF7">
    <property type="entry name" value="TRNA_RRNA METHYLTRANSFERASE SPOU TYPE DOMAIN-CONTAINING PROTEIN"/>
    <property type="match status" value="1"/>
</dbReference>
<evidence type="ECO:0000313" key="7">
    <source>
        <dbReference type="EMBL" id="QGM45066.1"/>
    </source>
</evidence>
<proteinExistence type="inferred from homology"/>
<evidence type="ECO:0000313" key="8">
    <source>
        <dbReference type="Proteomes" id="UP000309061"/>
    </source>
</evidence>
<accession>A0A6B8KAE3</accession>
<name>A0A6B8KAE3_9HYPH</name>
<evidence type="ECO:0000256" key="4">
    <source>
        <dbReference type="ARBA" id="ARBA00022691"/>
    </source>
</evidence>
<gene>
    <name evidence="7" type="ORF">H2LOC_004825</name>
</gene>
<dbReference type="RefSeq" id="WP_136495354.1">
    <property type="nucleotide sequence ID" value="NZ_CP046052.1"/>
</dbReference>
<dbReference type="KEGG" id="mhey:H2LOC_004825"/>
<comment type="similarity">
    <text evidence="1">Belongs to the class IV-like SAM-binding methyltransferase superfamily. RNA methyltransferase TrmH family.</text>
</comment>
<dbReference type="InterPro" id="IPR001537">
    <property type="entry name" value="SpoU_MeTrfase"/>
</dbReference>
<dbReference type="GO" id="GO:0008173">
    <property type="term" value="F:RNA methyltransferase activity"/>
    <property type="evidence" value="ECO:0007669"/>
    <property type="project" value="InterPro"/>
</dbReference>
<keyword evidence="8" id="KW-1185">Reference proteome</keyword>
<dbReference type="GO" id="GO:0002128">
    <property type="term" value="P:tRNA nucleoside ribose methylation"/>
    <property type="evidence" value="ECO:0007669"/>
    <property type="project" value="TreeGrafter"/>
</dbReference>
<feature type="region of interest" description="Disordered" evidence="5">
    <location>
        <begin position="259"/>
        <end position="297"/>
    </location>
</feature>
<reference evidence="7 8" key="1">
    <citation type="submission" date="2019-11" db="EMBL/GenBank/DDBJ databases">
        <title>The genome sequence of Methylocystis heyeri.</title>
        <authorList>
            <person name="Oshkin I.Y."/>
            <person name="Miroshnikov K."/>
            <person name="Dedysh S.N."/>
        </authorList>
    </citation>
    <scope>NUCLEOTIDE SEQUENCE [LARGE SCALE GENOMIC DNA]</scope>
    <source>
        <strain evidence="7 8">H2</strain>
    </source>
</reference>
<organism evidence="7 8">
    <name type="scientific">Methylocystis heyeri</name>
    <dbReference type="NCBI Taxonomy" id="391905"/>
    <lineage>
        <taxon>Bacteria</taxon>
        <taxon>Pseudomonadati</taxon>
        <taxon>Pseudomonadota</taxon>
        <taxon>Alphaproteobacteria</taxon>
        <taxon>Hyphomicrobiales</taxon>
        <taxon>Methylocystaceae</taxon>
        <taxon>Methylocystis</taxon>
    </lineage>
</organism>
<keyword evidence="2 7" id="KW-0489">Methyltransferase</keyword>
<dbReference type="InterPro" id="IPR004384">
    <property type="entry name" value="RNA_MeTrfase_TrmJ/LasT"/>
</dbReference>
<sequence>MTGAGTDHTKPKLEGGPAIILVRPQLAVNIGMCARAMANFGLSDLRLVAPREGWPRTGAYRKGAYAAAAGAVHLLESAKVYPDVPTAIADLSFCYAATARGRGQMKPVHIPSQAMPQTAARIAAGEKHGVMYGPERTGLDNDDVALADAILTFPVNPAYASLNLAQAVLLTGYEWFRSAHGDALPFDTSERSPPATREMTAAFFEFLEEQLDAREFFRPKTKKPVMARNLRNMFHRMSLTEQDVRTLWGVVVRLVEGPRREPNARRRKKLEEAQAREEAAAAERLRIPKGAPPEAPE</sequence>
<evidence type="ECO:0000256" key="2">
    <source>
        <dbReference type="ARBA" id="ARBA00022603"/>
    </source>
</evidence>